<accession>A0ABU9VDG5</accession>
<reference evidence="2 3" key="1">
    <citation type="submission" date="2024-03" db="EMBL/GenBank/DDBJ databases">
        <title>Bacilli Hybrid Assemblies.</title>
        <authorList>
            <person name="Kovac J."/>
        </authorList>
    </citation>
    <scope>NUCLEOTIDE SEQUENCE [LARGE SCALE GENOMIC DNA]</scope>
    <source>
        <strain evidence="2 3">FSL R7-0666</strain>
    </source>
</reference>
<dbReference type="RefSeq" id="WP_343129107.1">
    <property type="nucleotide sequence ID" value="NZ_JBCITK010000001.1"/>
</dbReference>
<dbReference type="EMBL" id="JBCITK010000001">
    <property type="protein sequence ID" value="MEN0641939.1"/>
    <property type="molecule type" value="Genomic_DNA"/>
</dbReference>
<dbReference type="Pfam" id="PF12867">
    <property type="entry name" value="DinB_2"/>
    <property type="match status" value="1"/>
</dbReference>
<organism evidence="2 3">
    <name type="scientific">Alkalicoccobacillus gibsonii</name>
    <dbReference type="NCBI Taxonomy" id="79881"/>
    <lineage>
        <taxon>Bacteria</taxon>
        <taxon>Bacillati</taxon>
        <taxon>Bacillota</taxon>
        <taxon>Bacilli</taxon>
        <taxon>Bacillales</taxon>
        <taxon>Bacillaceae</taxon>
        <taxon>Alkalicoccobacillus</taxon>
    </lineage>
</organism>
<name>A0ABU9VDG5_9BACI</name>
<dbReference type="InterPro" id="IPR024775">
    <property type="entry name" value="DinB-like"/>
</dbReference>
<sequence>MKKTIKQYKELMDQCKTYRSLDEKVLTSSVTKGGWSIREIIGHIYGWDQYNLKHMVPHMSHGADLPAFPNHDDQNVIVLNGLKGKTVFEIIDLFLDNRKELIQMISSVNPEDRFTIGGKKRAFTAESFLKIFVKHDAHHEKQINQYLAKSQQIT</sequence>
<comment type="caution">
    <text evidence="2">The sequence shown here is derived from an EMBL/GenBank/DDBJ whole genome shotgun (WGS) entry which is preliminary data.</text>
</comment>
<dbReference type="Gene3D" id="1.20.120.450">
    <property type="entry name" value="dinb family like domain"/>
    <property type="match status" value="1"/>
</dbReference>
<proteinExistence type="predicted"/>
<dbReference type="SUPFAM" id="SSF109854">
    <property type="entry name" value="DinB/YfiT-like putative metalloenzymes"/>
    <property type="match status" value="1"/>
</dbReference>
<evidence type="ECO:0000313" key="3">
    <source>
        <dbReference type="Proteomes" id="UP001418796"/>
    </source>
</evidence>
<evidence type="ECO:0000259" key="1">
    <source>
        <dbReference type="Pfam" id="PF12867"/>
    </source>
</evidence>
<evidence type="ECO:0000313" key="2">
    <source>
        <dbReference type="EMBL" id="MEN0641939.1"/>
    </source>
</evidence>
<gene>
    <name evidence="2" type="ORF">MKY91_02035</name>
</gene>
<feature type="domain" description="DinB-like" evidence="1">
    <location>
        <begin position="20"/>
        <end position="143"/>
    </location>
</feature>
<protein>
    <submittedName>
        <fullName evidence="2">DinB family protein</fullName>
    </submittedName>
</protein>
<dbReference type="Proteomes" id="UP001418796">
    <property type="component" value="Unassembled WGS sequence"/>
</dbReference>
<keyword evidence="3" id="KW-1185">Reference proteome</keyword>
<dbReference type="InterPro" id="IPR034660">
    <property type="entry name" value="DinB/YfiT-like"/>
</dbReference>